<evidence type="ECO:0000313" key="2">
    <source>
        <dbReference type="Proteomes" id="UP000175835"/>
    </source>
</evidence>
<dbReference type="Proteomes" id="UP000175835">
    <property type="component" value="Unassembled WGS sequence"/>
</dbReference>
<accession>A0A1D3MIU7</accession>
<protein>
    <recommendedName>
        <fullName evidence="3">Transposase</fullName>
    </recommendedName>
</protein>
<name>A0A1D3MIU7_BACMY</name>
<dbReference type="RefSeq" id="WP_165763957.1">
    <property type="nucleotide sequence ID" value="NZ_FMJF01000016.1"/>
</dbReference>
<dbReference type="EMBL" id="LXLX01000018">
    <property type="protein sequence ID" value="OFD99185.1"/>
    <property type="molecule type" value="Genomic_DNA"/>
</dbReference>
<dbReference type="AlphaFoldDB" id="A0A1D3MIU7"/>
<evidence type="ECO:0008006" key="3">
    <source>
        <dbReference type="Google" id="ProtNLM"/>
    </source>
</evidence>
<dbReference type="PATRIC" id="fig|86662.27.peg.987"/>
<comment type="caution">
    <text evidence="1">The sequence shown here is derived from an EMBL/GenBank/DDBJ whole genome shotgun (WGS) entry which is preliminary data.</text>
</comment>
<organism evidence="1 2">
    <name type="scientific">Bacillus mycoides</name>
    <dbReference type="NCBI Taxonomy" id="1405"/>
    <lineage>
        <taxon>Bacteria</taxon>
        <taxon>Bacillati</taxon>
        <taxon>Bacillota</taxon>
        <taxon>Bacilli</taxon>
        <taxon>Bacillales</taxon>
        <taxon>Bacillaceae</taxon>
        <taxon>Bacillus</taxon>
        <taxon>Bacillus cereus group</taxon>
    </lineage>
</organism>
<reference evidence="1 2" key="1">
    <citation type="submission" date="2016-05" db="EMBL/GenBank/DDBJ databases">
        <title>Bacillus thuringiensis and Bacillus weihenstephanensis as novel biocontrol agents of wilt causing Verticillium species.</title>
        <authorList>
            <person name="Hollensteiner J."/>
            <person name="Wemheuer F."/>
            <person name="Harting R."/>
            <person name="Kolarzyk A."/>
            <person name="Diaz-Valerio S."/>
            <person name="Poehlein A."/>
            <person name="Brzuszkiewicz E."/>
            <person name="Nesemann K."/>
            <person name="Braus-Stromeyer S."/>
            <person name="Braus G."/>
            <person name="Daniel R."/>
            <person name="Liesegang H."/>
        </authorList>
    </citation>
    <scope>NUCLEOTIDE SEQUENCE [LARGE SCALE GENOMIC DNA]</scope>
    <source>
        <strain evidence="1 2">GOE11</strain>
    </source>
</reference>
<proteinExistence type="predicted"/>
<sequence>MKTRVHYPEEIKWKVIEVKKDGYSNRTIEGEIIKNVEIEFDDYMWECINPNMGG</sequence>
<gene>
    <name evidence="1" type="ORF">BWGOE11_10760</name>
</gene>
<evidence type="ECO:0000313" key="1">
    <source>
        <dbReference type="EMBL" id="OFD99185.1"/>
    </source>
</evidence>